<feature type="transmembrane region" description="Helical" evidence="7">
    <location>
        <begin position="200"/>
        <end position="221"/>
    </location>
</feature>
<proteinExistence type="inferred from homology"/>
<protein>
    <submittedName>
        <fullName evidence="8">TrbL/VirB6 plasmid conjugal transfer family protein</fullName>
    </submittedName>
</protein>
<feature type="region of interest" description="Disordered" evidence="6">
    <location>
        <begin position="322"/>
        <end position="346"/>
    </location>
</feature>
<organism evidence="8 9">
    <name type="scientific">Brucella pseudogrignonensis</name>
    <dbReference type="NCBI Taxonomy" id="419475"/>
    <lineage>
        <taxon>Bacteria</taxon>
        <taxon>Pseudomonadati</taxon>
        <taxon>Pseudomonadota</taxon>
        <taxon>Alphaproteobacteria</taxon>
        <taxon>Hyphomicrobiales</taxon>
        <taxon>Brucellaceae</taxon>
        <taxon>Brucella/Ochrobactrum group</taxon>
        <taxon>Brucella</taxon>
    </lineage>
</organism>
<comment type="caution">
    <text evidence="8">The sequence shown here is derived from an EMBL/GenBank/DDBJ whole genome shotgun (WGS) entry which is preliminary data.</text>
</comment>
<dbReference type="RefSeq" id="WP_094544262.1">
    <property type="nucleotide sequence ID" value="NZ_JBHEEM010000022.1"/>
</dbReference>
<feature type="transmembrane region" description="Helical" evidence="7">
    <location>
        <begin position="66"/>
        <end position="82"/>
    </location>
</feature>
<feature type="transmembrane region" description="Helical" evidence="7">
    <location>
        <begin position="143"/>
        <end position="163"/>
    </location>
</feature>
<dbReference type="AlphaFoldDB" id="A0A256G739"/>
<keyword evidence="9" id="KW-1185">Reference proteome</keyword>
<evidence type="ECO:0000256" key="4">
    <source>
        <dbReference type="ARBA" id="ARBA00022989"/>
    </source>
</evidence>
<keyword evidence="4 7" id="KW-1133">Transmembrane helix</keyword>
<dbReference type="Proteomes" id="UP000216188">
    <property type="component" value="Unassembled WGS sequence"/>
</dbReference>
<feature type="transmembrane region" description="Helical" evidence="7">
    <location>
        <begin position="34"/>
        <end position="54"/>
    </location>
</feature>
<evidence type="ECO:0000313" key="9">
    <source>
        <dbReference type="Proteomes" id="UP000216188"/>
    </source>
</evidence>
<feature type="compositionally biased region" description="Polar residues" evidence="6">
    <location>
        <begin position="337"/>
        <end position="346"/>
    </location>
</feature>
<comment type="subcellular location">
    <subcellularLocation>
        <location evidence="1">Membrane</location>
        <topology evidence="1">Multi-pass membrane protein</topology>
    </subcellularLocation>
</comment>
<dbReference type="EMBL" id="NNRM01000042">
    <property type="protein sequence ID" value="OYR22858.1"/>
    <property type="molecule type" value="Genomic_DNA"/>
</dbReference>
<evidence type="ECO:0000256" key="5">
    <source>
        <dbReference type="ARBA" id="ARBA00023136"/>
    </source>
</evidence>
<sequence>MHDFLSDLLERIDSSGENFSSQAYNIIGSEITPLLKVMFIAYVGYYGIQVIMGTSRISVAEIVTRVFRMVFILALISNWGYFNDFFYKWLNNTPEDVGRAILTATGTGITEPTNGLSMIWKTANEAASAFAEQSGYFSVLPSMVGFLIMACVAIFIAVALAILVLAKVMLWVLIGTAPIFIACMLFEQSRSLGQAWFQQVLLYALIPLFVFVVAAFLIAAMDPELTKVSAAAAERRLTLSDISAFLLLCFAGAFVLLNIQVLAQGIAGGLAVGIGAAATRIARMTGATAPMQIARAGFKGIGASYRGGRSLYNRFGGGGGGGSISPTSQGAKEAMQNRISSNSLPR</sequence>
<evidence type="ECO:0000256" key="7">
    <source>
        <dbReference type="SAM" id="Phobius"/>
    </source>
</evidence>
<evidence type="ECO:0000256" key="3">
    <source>
        <dbReference type="ARBA" id="ARBA00022692"/>
    </source>
</evidence>
<evidence type="ECO:0000313" key="8">
    <source>
        <dbReference type="EMBL" id="OYR22858.1"/>
    </source>
</evidence>
<dbReference type="InterPro" id="IPR007688">
    <property type="entry name" value="Conjugal_tfr_TrbL/VirB6"/>
</dbReference>
<dbReference type="Pfam" id="PF04610">
    <property type="entry name" value="TrbL"/>
    <property type="match status" value="1"/>
</dbReference>
<gene>
    <name evidence="8" type="ORF">CEV34_4056</name>
</gene>
<feature type="transmembrane region" description="Helical" evidence="7">
    <location>
        <begin position="242"/>
        <end position="259"/>
    </location>
</feature>
<keyword evidence="3 7" id="KW-0812">Transmembrane</keyword>
<reference evidence="8 9" key="1">
    <citation type="submission" date="2017-07" db="EMBL/GenBank/DDBJ databases">
        <title>Phylogenetic study on the rhizospheric bacterium Ochrobactrum sp. A44.</title>
        <authorList>
            <person name="Krzyzanowska D.M."/>
            <person name="Ossowicki A."/>
            <person name="Rajewska M."/>
            <person name="Maciag T."/>
            <person name="Kaczynski Z."/>
            <person name="Czerwicka M."/>
            <person name="Jafra S."/>
        </authorList>
    </citation>
    <scope>NUCLEOTIDE SEQUENCE [LARGE SCALE GENOMIC DNA]</scope>
    <source>
        <strain evidence="8 9">CCUG 30717</strain>
    </source>
</reference>
<evidence type="ECO:0000256" key="6">
    <source>
        <dbReference type="SAM" id="MobiDB-lite"/>
    </source>
</evidence>
<comment type="similarity">
    <text evidence="2">Belongs to the TrbL/VirB6 family.</text>
</comment>
<keyword evidence="5 7" id="KW-0472">Membrane</keyword>
<dbReference type="GO" id="GO:0030255">
    <property type="term" value="P:protein secretion by the type IV secretion system"/>
    <property type="evidence" value="ECO:0007669"/>
    <property type="project" value="InterPro"/>
</dbReference>
<accession>A0A256G739</accession>
<evidence type="ECO:0000256" key="1">
    <source>
        <dbReference type="ARBA" id="ARBA00004141"/>
    </source>
</evidence>
<feature type="transmembrane region" description="Helical" evidence="7">
    <location>
        <begin position="170"/>
        <end position="188"/>
    </location>
</feature>
<name>A0A256G739_9HYPH</name>
<evidence type="ECO:0000256" key="2">
    <source>
        <dbReference type="ARBA" id="ARBA00007802"/>
    </source>
</evidence>
<dbReference type="GO" id="GO:0016020">
    <property type="term" value="C:membrane"/>
    <property type="evidence" value="ECO:0007669"/>
    <property type="project" value="UniProtKB-SubCell"/>
</dbReference>